<proteinExistence type="predicted"/>
<feature type="compositionally biased region" description="Basic and acidic residues" evidence="1">
    <location>
        <begin position="66"/>
        <end position="75"/>
    </location>
</feature>
<evidence type="ECO:0000313" key="3">
    <source>
        <dbReference type="Proteomes" id="UP000662747"/>
    </source>
</evidence>
<evidence type="ECO:0000256" key="1">
    <source>
        <dbReference type="SAM" id="MobiDB-lite"/>
    </source>
</evidence>
<dbReference type="Proteomes" id="UP000662747">
    <property type="component" value="Chromosome"/>
</dbReference>
<feature type="region of interest" description="Disordered" evidence="1">
    <location>
        <begin position="1"/>
        <end position="81"/>
    </location>
</feature>
<sequence>MDSKDDYLKRSAGIPLDPAKQKDPEEAGDVVPAEGRAEHLNDIGEQQGGQRTEVELPWNGAPELEEQYRRDYDRKSNKKKG</sequence>
<reference evidence="2 3" key="1">
    <citation type="submission" date="2021-02" db="EMBL/GenBank/DDBJ databases">
        <title>De Novo genome assembly of isolated myxobacteria.</title>
        <authorList>
            <person name="Stevens D.C."/>
        </authorList>
    </citation>
    <scope>NUCLEOTIDE SEQUENCE [LARGE SCALE GENOMIC DNA]</scope>
    <source>
        <strain evidence="3">SCPEA02</strain>
    </source>
</reference>
<organism evidence="2 3">
    <name type="scientific">Pyxidicoccus parkwayensis</name>
    <dbReference type="NCBI Taxonomy" id="2813578"/>
    <lineage>
        <taxon>Bacteria</taxon>
        <taxon>Pseudomonadati</taxon>
        <taxon>Myxococcota</taxon>
        <taxon>Myxococcia</taxon>
        <taxon>Myxococcales</taxon>
        <taxon>Cystobacterineae</taxon>
        <taxon>Myxococcaceae</taxon>
        <taxon>Pyxidicoccus</taxon>
    </lineage>
</organism>
<evidence type="ECO:0000313" key="2">
    <source>
        <dbReference type="EMBL" id="QSQ22967.1"/>
    </source>
</evidence>
<dbReference type="EMBL" id="CP071090">
    <property type="protein sequence ID" value="QSQ22967.1"/>
    <property type="molecule type" value="Genomic_DNA"/>
</dbReference>
<protein>
    <submittedName>
        <fullName evidence="2">Uncharacterized protein</fullName>
    </submittedName>
</protein>
<accession>A0ABX7NVL5</accession>
<name>A0ABX7NVL5_9BACT</name>
<dbReference type="RefSeq" id="WP_206724543.1">
    <property type="nucleotide sequence ID" value="NZ_CP071090.1"/>
</dbReference>
<gene>
    <name evidence="2" type="ORF">JY651_49095</name>
</gene>
<keyword evidence="3" id="KW-1185">Reference proteome</keyword>